<feature type="chain" id="PRO_5035949067" description="RxLR effector protein" evidence="5">
    <location>
        <begin position="19"/>
        <end position="478"/>
    </location>
</feature>
<evidence type="ECO:0000256" key="3">
    <source>
        <dbReference type="ARBA" id="ARBA00022525"/>
    </source>
</evidence>
<sequence length="478" mass="54108">MRWYRVVFIAAVFVQASCDALSATDLVKISTVASTVTLLSANSIVGESSRRRLLRVDKSASVDSYSFKDIDRGGNGDGGAEVDIRTANDSEERGGAIEKLKSLKTFKSLSRAANTFSNKISPALPIKSKLQVWSNNGKSVDFVKKELGLDELAGAAFTQAKNFKYYDDFVTTQLPIWAKNELTPDEVVARLGLQGLSGVALTSNPNFKYYDEFVTKQALVWSKQDLSVGSVLVRLGLDTLAGAARTEAANYKYYNEFVISQMRTWVANDVSVTDVMAKLKLDKLTGDAFLSHPNYVYYKSFVKSKLRTWAMDGESLDDVVLKLGLEGLPGKMLETHPNYKFLVKYWEKREQYLEEGWLKQGVTTFDIWKKYEVGRVHPSMLRRSDSYEAYKKYVTFIDDYIIGLHERGFKFYELPRLTSKAATPEELHQKTLIWTSAKRPEWYVKFSLGLDGLGENALKESPNYKFYVYYLTGVEFIK</sequence>
<dbReference type="Proteomes" id="UP000694044">
    <property type="component" value="Unassembled WGS sequence"/>
</dbReference>
<comment type="subcellular location">
    <subcellularLocation>
        <location evidence="1">Secreted</location>
    </subcellularLocation>
</comment>
<dbReference type="EMBL" id="JAGDFM010000133">
    <property type="protein sequence ID" value="KAG7384963.1"/>
    <property type="molecule type" value="Genomic_DNA"/>
</dbReference>
<accession>A0A8T1VYF9</accession>
<dbReference type="AlphaFoldDB" id="A0A8T1VYF9"/>
<dbReference type="Pfam" id="PF16810">
    <property type="entry name" value="RXLR"/>
    <property type="match status" value="1"/>
</dbReference>
<comment type="caution">
    <text evidence="6">The sequence shown here is derived from an EMBL/GenBank/DDBJ whole genome shotgun (WGS) entry which is preliminary data.</text>
</comment>
<comment type="similarity">
    <text evidence="2">Belongs to the RxLR effector family.</text>
</comment>
<reference evidence="6" key="1">
    <citation type="submission" date="2021-02" db="EMBL/GenBank/DDBJ databases">
        <authorList>
            <person name="Palmer J.M."/>
        </authorList>
    </citation>
    <scope>NUCLEOTIDE SEQUENCE</scope>
    <source>
        <strain evidence="6">SCRP734</strain>
    </source>
</reference>
<gene>
    <name evidence="6" type="ORF">PHYPSEUDO_002045</name>
</gene>
<evidence type="ECO:0000256" key="1">
    <source>
        <dbReference type="ARBA" id="ARBA00004613"/>
    </source>
</evidence>
<evidence type="ECO:0000256" key="5">
    <source>
        <dbReference type="SAM" id="SignalP"/>
    </source>
</evidence>
<proteinExistence type="inferred from homology"/>
<evidence type="ECO:0000313" key="7">
    <source>
        <dbReference type="Proteomes" id="UP000694044"/>
    </source>
</evidence>
<evidence type="ECO:0000256" key="2">
    <source>
        <dbReference type="ARBA" id="ARBA00010400"/>
    </source>
</evidence>
<name>A0A8T1VYF9_9STRA</name>
<dbReference type="InterPro" id="IPR031825">
    <property type="entry name" value="RXLR"/>
</dbReference>
<evidence type="ECO:0008006" key="8">
    <source>
        <dbReference type="Google" id="ProtNLM"/>
    </source>
</evidence>
<feature type="signal peptide" evidence="5">
    <location>
        <begin position="1"/>
        <end position="18"/>
    </location>
</feature>
<evidence type="ECO:0000256" key="4">
    <source>
        <dbReference type="ARBA" id="ARBA00022729"/>
    </source>
</evidence>
<keyword evidence="3" id="KW-0964">Secreted</keyword>
<keyword evidence="7" id="KW-1185">Reference proteome</keyword>
<protein>
    <recommendedName>
        <fullName evidence="8">RxLR effector protein</fullName>
    </recommendedName>
</protein>
<organism evidence="6 7">
    <name type="scientific">Phytophthora pseudosyringae</name>
    <dbReference type="NCBI Taxonomy" id="221518"/>
    <lineage>
        <taxon>Eukaryota</taxon>
        <taxon>Sar</taxon>
        <taxon>Stramenopiles</taxon>
        <taxon>Oomycota</taxon>
        <taxon>Peronosporomycetes</taxon>
        <taxon>Peronosporales</taxon>
        <taxon>Peronosporaceae</taxon>
        <taxon>Phytophthora</taxon>
    </lineage>
</organism>
<evidence type="ECO:0000313" key="6">
    <source>
        <dbReference type="EMBL" id="KAG7384963.1"/>
    </source>
</evidence>
<dbReference type="OrthoDB" id="126711at2759"/>
<keyword evidence="4 5" id="KW-0732">Signal</keyword>